<reference evidence="3 4" key="1">
    <citation type="submission" date="2013-01" db="EMBL/GenBank/DDBJ databases">
        <title>Whole genome shotgun sequence of Gordonia soli NBRC 108243.</title>
        <authorList>
            <person name="Isaki-Nakamura S."/>
            <person name="Hosoyama A."/>
            <person name="Tsuchikane K."/>
            <person name="Ando Y."/>
            <person name="Baba S."/>
            <person name="Ohji S."/>
            <person name="Hamada M."/>
            <person name="Tamura T."/>
            <person name="Yamazoe A."/>
            <person name="Yamazaki S."/>
            <person name="Fujita N."/>
        </authorList>
    </citation>
    <scope>NUCLEOTIDE SEQUENCE [LARGE SCALE GENOMIC DNA]</scope>
    <source>
        <strain evidence="3 4">NBRC 108243</strain>
    </source>
</reference>
<gene>
    <name evidence="3" type="ORF">GS4_25_00960</name>
</gene>
<keyword evidence="2" id="KW-0732">Signal</keyword>
<name>M0QM80_9ACTN</name>
<dbReference type="RefSeq" id="WP_007622692.1">
    <property type="nucleotide sequence ID" value="NZ_BANX01000025.1"/>
</dbReference>
<evidence type="ECO:0000313" key="3">
    <source>
        <dbReference type="EMBL" id="GAC69524.1"/>
    </source>
</evidence>
<dbReference type="STRING" id="1223545.GS4_25_00960"/>
<feature type="signal peptide" evidence="2">
    <location>
        <begin position="1"/>
        <end position="28"/>
    </location>
</feature>
<proteinExistence type="predicted"/>
<comment type="caution">
    <text evidence="3">The sequence shown here is derived from an EMBL/GenBank/DDBJ whole genome shotgun (WGS) entry which is preliminary data.</text>
</comment>
<evidence type="ECO:0008006" key="5">
    <source>
        <dbReference type="Google" id="ProtNLM"/>
    </source>
</evidence>
<dbReference type="eggNOG" id="COG0308">
    <property type="taxonomic scope" value="Bacteria"/>
</dbReference>
<sequence length="484" mass="50978">MIARNRFRGASTVAAVLALVVSATLLTACTDTPPVSEDTAQSATPSSAYEVSRSEGAQRLLDALGPAIRDGDRRRLDPLIDPSASPSFRATLTTAVDNLAPADTGRPSSTAGQTGAPPAAGESDSAGERRGGRLRPRLLEYRLTPVQETEPLVPPEIQARLDEQGSSDAWVAPVEIHHALGGSAIPGIDEPEIVSTTTMILARYGDDWKVVGDYRGDGAAPPPVQLWELPGVRAADVRTAGGASVIASYPDTADTVTRVRSLLPNAVDAVTEFWGDAWPRRAVVVATGDNDQFGALTRSLGSDVAAAAAATVYADLDSAARTVTGQRVVLTPAAGTLSAPALGVVLRHELTHVAARTATAPGAPLWITEGVPEYVGRRGTYTRFADAAPQLAARVRAGEAPTAFPTDADFAVDSEQATIAYQSAWSVAAFVADRFDETVLRRLYIGVAGTDDVGRQDAAITNTLKMSRAQLVERWRAWLTEQVR</sequence>
<evidence type="ECO:0000256" key="2">
    <source>
        <dbReference type="SAM" id="SignalP"/>
    </source>
</evidence>
<feature type="compositionally biased region" description="Low complexity" evidence="1">
    <location>
        <begin position="110"/>
        <end position="121"/>
    </location>
</feature>
<evidence type="ECO:0000313" key="4">
    <source>
        <dbReference type="Proteomes" id="UP000011666"/>
    </source>
</evidence>
<accession>M0QM80</accession>
<feature type="region of interest" description="Disordered" evidence="1">
    <location>
        <begin position="99"/>
        <end position="135"/>
    </location>
</feature>
<evidence type="ECO:0000256" key="1">
    <source>
        <dbReference type="SAM" id="MobiDB-lite"/>
    </source>
</evidence>
<dbReference type="AlphaFoldDB" id="M0QM80"/>
<feature type="chain" id="PRO_5039272731" description="Peptidase MA-like domain-containing protein" evidence="2">
    <location>
        <begin position="29"/>
        <end position="484"/>
    </location>
</feature>
<keyword evidence="4" id="KW-1185">Reference proteome</keyword>
<dbReference type="PROSITE" id="PS51257">
    <property type="entry name" value="PROKAR_LIPOPROTEIN"/>
    <property type="match status" value="1"/>
</dbReference>
<feature type="region of interest" description="Disordered" evidence="1">
    <location>
        <begin position="31"/>
        <end position="55"/>
    </location>
</feature>
<feature type="compositionally biased region" description="Polar residues" evidence="1">
    <location>
        <begin position="38"/>
        <end position="49"/>
    </location>
</feature>
<dbReference type="Proteomes" id="UP000011666">
    <property type="component" value="Unassembled WGS sequence"/>
</dbReference>
<dbReference type="OrthoDB" id="5242307at2"/>
<protein>
    <recommendedName>
        <fullName evidence="5">Peptidase MA-like domain-containing protein</fullName>
    </recommendedName>
</protein>
<dbReference type="EMBL" id="BANX01000025">
    <property type="protein sequence ID" value="GAC69524.1"/>
    <property type="molecule type" value="Genomic_DNA"/>
</dbReference>
<organism evidence="3 4">
    <name type="scientific">Gordonia soli NBRC 108243</name>
    <dbReference type="NCBI Taxonomy" id="1223545"/>
    <lineage>
        <taxon>Bacteria</taxon>
        <taxon>Bacillati</taxon>
        <taxon>Actinomycetota</taxon>
        <taxon>Actinomycetes</taxon>
        <taxon>Mycobacteriales</taxon>
        <taxon>Gordoniaceae</taxon>
        <taxon>Gordonia</taxon>
    </lineage>
</organism>